<name>A0ABN8RBF9_9CNID</name>
<evidence type="ECO:0000313" key="1">
    <source>
        <dbReference type="EMBL" id="CAH3176143.1"/>
    </source>
</evidence>
<proteinExistence type="predicted"/>
<dbReference type="Proteomes" id="UP001159405">
    <property type="component" value="Unassembled WGS sequence"/>
</dbReference>
<keyword evidence="2" id="KW-1185">Reference proteome</keyword>
<protein>
    <submittedName>
        <fullName evidence="1">Uncharacterized protein</fullName>
    </submittedName>
</protein>
<comment type="caution">
    <text evidence="1">The sequence shown here is derived from an EMBL/GenBank/DDBJ whole genome shotgun (WGS) entry which is preliminary data.</text>
</comment>
<reference evidence="1 2" key="1">
    <citation type="submission" date="2022-05" db="EMBL/GenBank/DDBJ databases">
        <authorList>
            <consortium name="Genoscope - CEA"/>
            <person name="William W."/>
        </authorList>
    </citation>
    <scope>NUCLEOTIDE SEQUENCE [LARGE SCALE GENOMIC DNA]</scope>
</reference>
<evidence type="ECO:0000313" key="2">
    <source>
        <dbReference type="Proteomes" id="UP001159405"/>
    </source>
</evidence>
<organism evidence="1 2">
    <name type="scientific">Porites lobata</name>
    <dbReference type="NCBI Taxonomy" id="104759"/>
    <lineage>
        <taxon>Eukaryota</taxon>
        <taxon>Metazoa</taxon>
        <taxon>Cnidaria</taxon>
        <taxon>Anthozoa</taxon>
        <taxon>Hexacorallia</taxon>
        <taxon>Scleractinia</taxon>
        <taxon>Fungiina</taxon>
        <taxon>Poritidae</taxon>
        <taxon>Porites</taxon>
    </lineage>
</organism>
<sequence length="84" mass="8878">MASLGRMSTSCQRVGQLMLLRAPRCSVRMNLGKPIRNMSNTHTTSAAPGSANYSGIGALIGTLTGLALAVNKHKVPTYLLSPYC</sequence>
<dbReference type="EMBL" id="CALNXK010000209">
    <property type="protein sequence ID" value="CAH3176143.1"/>
    <property type="molecule type" value="Genomic_DNA"/>
</dbReference>
<gene>
    <name evidence="1" type="ORF">PLOB_00017498</name>
</gene>
<accession>A0ABN8RBF9</accession>